<feature type="domain" description="HTH gntR-type" evidence="4">
    <location>
        <begin position="20"/>
        <end position="90"/>
    </location>
</feature>
<dbReference type="AlphaFoldDB" id="A0A4R8W4D3"/>
<dbReference type="SUPFAM" id="SSF46785">
    <property type="entry name" value="Winged helix' DNA-binding domain"/>
    <property type="match status" value="1"/>
</dbReference>
<reference evidence="5 6" key="1">
    <citation type="submission" date="2019-03" db="EMBL/GenBank/DDBJ databases">
        <title>Genomics of glacier-inhabiting Cryobacterium strains.</title>
        <authorList>
            <person name="Liu Q."/>
            <person name="Xin Y.-H."/>
        </authorList>
    </citation>
    <scope>NUCLEOTIDE SEQUENCE [LARGE SCALE GENOMIC DNA]</scope>
    <source>
        <strain evidence="5 6">RHLT2-21</strain>
    </source>
</reference>
<dbReference type="Proteomes" id="UP000297643">
    <property type="component" value="Unassembled WGS sequence"/>
</dbReference>
<organism evidence="5 6">
    <name type="scientific">Cryobacterium mannosilyticum</name>
    <dbReference type="NCBI Taxonomy" id="1259190"/>
    <lineage>
        <taxon>Bacteria</taxon>
        <taxon>Bacillati</taxon>
        <taxon>Actinomycetota</taxon>
        <taxon>Actinomycetes</taxon>
        <taxon>Micrococcales</taxon>
        <taxon>Microbacteriaceae</taxon>
        <taxon>Cryobacterium</taxon>
    </lineage>
</organism>
<dbReference type="InterPro" id="IPR011711">
    <property type="entry name" value="GntR_C"/>
</dbReference>
<protein>
    <submittedName>
        <fullName evidence="5">FadR family transcriptional regulator</fullName>
    </submittedName>
</protein>
<dbReference type="SMART" id="SM00345">
    <property type="entry name" value="HTH_GNTR"/>
    <property type="match status" value="1"/>
</dbReference>
<dbReference type="Gene3D" id="1.20.120.530">
    <property type="entry name" value="GntR ligand-binding domain-like"/>
    <property type="match status" value="1"/>
</dbReference>
<dbReference type="InterPro" id="IPR036388">
    <property type="entry name" value="WH-like_DNA-bd_sf"/>
</dbReference>
<proteinExistence type="predicted"/>
<keyword evidence="2" id="KW-0238">DNA-binding</keyword>
<name>A0A4R8W4D3_9MICO</name>
<dbReference type="GO" id="GO:0003677">
    <property type="term" value="F:DNA binding"/>
    <property type="evidence" value="ECO:0007669"/>
    <property type="project" value="UniProtKB-KW"/>
</dbReference>
<dbReference type="InterPro" id="IPR000524">
    <property type="entry name" value="Tscrpt_reg_HTH_GntR"/>
</dbReference>
<dbReference type="PANTHER" id="PTHR43537">
    <property type="entry name" value="TRANSCRIPTIONAL REGULATOR, GNTR FAMILY"/>
    <property type="match status" value="1"/>
</dbReference>
<sequence>MIDDQPGLDSGLLLRPVHGGNAFEETVQRLLQTVRLGLIGPGERLPAERELSAMLAVSRDTLRDAIASLAEAGYLVSRRGRYGGTFVSAELPAQTPGMDPGGELVARREIGAAEIEDILALREILEVGAARHAAARALTPGEREVLWNSLSDSIGATGEDYRRLDSRLHLTIGELAGSASLVPLLAEVRMRVNELLDNIPSLGPNIAHSDLQHEQIVTAILTGRADAAAQAMTEHLAGTALLLRGFLE</sequence>
<accession>A0A4R8W4D3</accession>
<dbReference type="PRINTS" id="PR00035">
    <property type="entry name" value="HTHGNTR"/>
</dbReference>
<evidence type="ECO:0000313" key="5">
    <source>
        <dbReference type="EMBL" id="TFC01434.1"/>
    </source>
</evidence>
<dbReference type="Pfam" id="PF07729">
    <property type="entry name" value="FCD"/>
    <property type="match status" value="1"/>
</dbReference>
<dbReference type="Pfam" id="PF00392">
    <property type="entry name" value="GntR"/>
    <property type="match status" value="1"/>
</dbReference>
<dbReference type="Gene3D" id="1.10.10.10">
    <property type="entry name" value="Winged helix-like DNA-binding domain superfamily/Winged helix DNA-binding domain"/>
    <property type="match status" value="1"/>
</dbReference>
<evidence type="ECO:0000256" key="3">
    <source>
        <dbReference type="ARBA" id="ARBA00023163"/>
    </source>
</evidence>
<dbReference type="PANTHER" id="PTHR43537:SF24">
    <property type="entry name" value="GLUCONATE OPERON TRANSCRIPTIONAL REPRESSOR"/>
    <property type="match status" value="1"/>
</dbReference>
<evidence type="ECO:0000259" key="4">
    <source>
        <dbReference type="PROSITE" id="PS50949"/>
    </source>
</evidence>
<dbReference type="RefSeq" id="WP_134510293.1">
    <property type="nucleotide sequence ID" value="NZ_SOFM01000042.1"/>
</dbReference>
<dbReference type="GO" id="GO:0003700">
    <property type="term" value="F:DNA-binding transcription factor activity"/>
    <property type="evidence" value="ECO:0007669"/>
    <property type="project" value="InterPro"/>
</dbReference>
<dbReference type="PROSITE" id="PS50949">
    <property type="entry name" value="HTH_GNTR"/>
    <property type="match status" value="1"/>
</dbReference>
<evidence type="ECO:0000256" key="1">
    <source>
        <dbReference type="ARBA" id="ARBA00023015"/>
    </source>
</evidence>
<evidence type="ECO:0000313" key="6">
    <source>
        <dbReference type="Proteomes" id="UP000297643"/>
    </source>
</evidence>
<dbReference type="SMART" id="SM00895">
    <property type="entry name" value="FCD"/>
    <property type="match status" value="1"/>
</dbReference>
<gene>
    <name evidence="5" type="ORF">E3O32_13315</name>
</gene>
<dbReference type="CDD" id="cd07377">
    <property type="entry name" value="WHTH_GntR"/>
    <property type="match status" value="1"/>
</dbReference>
<keyword evidence="1" id="KW-0805">Transcription regulation</keyword>
<dbReference type="InterPro" id="IPR036390">
    <property type="entry name" value="WH_DNA-bd_sf"/>
</dbReference>
<evidence type="ECO:0000256" key="2">
    <source>
        <dbReference type="ARBA" id="ARBA00023125"/>
    </source>
</evidence>
<dbReference type="SUPFAM" id="SSF48008">
    <property type="entry name" value="GntR ligand-binding domain-like"/>
    <property type="match status" value="1"/>
</dbReference>
<dbReference type="InterPro" id="IPR008920">
    <property type="entry name" value="TF_FadR/GntR_C"/>
</dbReference>
<comment type="caution">
    <text evidence="5">The sequence shown here is derived from an EMBL/GenBank/DDBJ whole genome shotgun (WGS) entry which is preliminary data.</text>
</comment>
<dbReference type="EMBL" id="SOFM01000042">
    <property type="protein sequence ID" value="TFC01434.1"/>
    <property type="molecule type" value="Genomic_DNA"/>
</dbReference>
<keyword evidence="3" id="KW-0804">Transcription</keyword>
<keyword evidence="6" id="KW-1185">Reference proteome</keyword>